<keyword evidence="1" id="KW-0472">Membrane</keyword>
<keyword evidence="4" id="KW-1185">Reference proteome</keyword>
<dbReference type="EMBL" id="CP055902">
    <property type="protein sequence ID" value="QKX63089.1"/>
    <property type="molecule type" value="Genomic_DNA"/>
</dbReference>
<dbReference type="Pfam" id="PF26616">
    <property type="entry name" value="CorA-like"/>
    <property type="match status" value="1"/>
</dbReference>
<gene>
    <name evidence="3" type="ORF">TRUGW13939_10257</name>
</gene>
<organism evidence="3 4">
    <name type="scientific">Talaromyces rugulosus</name>
    <name type="common">Penicillium rugulosum</name>
    <dbReference type="NCBI Taxonomy" id="121627"/>
    <lineage>
        <taxon>Eukaryota</taxon>
        <taxon>Fungi</taxon>
        <taxon>Dikarya</taxon>
        <taxon>Ascomycota</taxon>
        <taxon>Pezizomycotina</taxon>
        <taxon>Eurotiomycetes</taxon>
        <taxon>Eurotiomycetidae</taxon>
        <taxon>Eurotiales</taxon>
        <taxon>Trichocomaceae</taxon>
        <taxon>Talaromyces</taxon>
        <taxon>Talaromyces sect. Islandici</taxon>
    </lineage>
</organism>
<dbReference type="RefSeq" id="XP_035349263.1">
    <property type="nucleotide sequence ID" value="XM_035493370.1"/>
</dbReference>
<protein>
    <recommendedName>
        <fullName evidence="2">CorA-like transporter domain-containing protein</fullName>
    </recommendedName>
</protein>
<feature type="domain" description="CorA-like transporter" evidence="2">
    <location>
        <begin position="63"/>
        <end position="291"/>
    </location>
</feature>
<sequence>MVLEYISTYRLGQETLKNYLETVFECPIPIYVRDDLYVADVPHSLSAVSTFSRKGKERRVDEDFSHRDITDAMSKAFNSTSCNSVENIKNHFQRNRKDPNCRYVFIHAESSRSPLDCSSDMLDYLLAFHQVSPSFLELVFSFGKETQPDDFHYTSFRQENFLDVTDAGAFAIHQLGRSGREVRHCYNLWSAERSSFGGKQWSMRNTAVYHSFDVESGKALWINIKANDLIKSRVTDATATCSELSADGMTNINTCFIATLKTHMIHFEWCRENWRPYLSTLEQRLEKILTRVFNAPVGLLEAAPPEFIEPANAFPPKGPSRNSTFEQGRVLSRHTTGTWRIPESILPVVSENVDFNSQQTRAEGSHNVIQKSPISARITDGDGQFTFLEQFPIEQLQELSRIDCTLQEVGLVIKLNAHVLAEIVEYYQGLLTDTRFPASIKSTYPTAISDFVQQSKNIIQDLEREQSRVNTLIYRLNNGKVMFEAILQFRSIETNKLFALNSHTGSQRMERMTLDMHQSTIEMERMTKSMHKVAEKTERETASMHIITFATLIFLPGTFIATFFGSGLFQWDQNNPEAMPVWKPEFFNLFAKICFPFMGGILLIWGGAYCSAIRSRDPRGDCSGEGWAQGSGKVSIIMN</sequence>
<dbReference type="InterPro" id="IPR058257">
    <property type="entry name" value="CorA-like_dom"/>
</dbReference>
<dbReference type="AlphaFoldDB" id="A0A7H8R9I8"/>
<dbReference type="Proteomes" id="UP000509510">
    <property type="component" value="Chromosome V"/>
</dbReference>
<evidence type="ECO:0000256" key="1">
    <source>
        <dbReference type="SAM" id="Phobius"/>
    </source>
</evidence>
<feature type="transmembrane region" description="Helical" evidence="1">
    <location>
        <begin position="546"/>
        <end position="569"/>
    </location>
</feature>
<evidence type="ECO:0000313" key="3">
    <source>
        <dbReference type="EMBL" id="QKX63089.1"/>
    </source>
</evidence>
<dbReference type="OrthoDB" id="5396681at2759"/>
<dbReference type="KEGG" id="trg:TRUGW13939_10257"/>
<keyword evidence="1" id="KW-0812">Transmembrane</keyword>
<reference evidence="4" key="1">
    <citation type="submission" date="2020-06" db="EMBL/GenBank/DDBJ databases">
        <title>A chromosome-scale genome assembly of Talaromyces rugulosus W13939.</title>
        <authorList>
            <person name="Wang B."/>
            <person name="Guo L."/>
            <person name="Ye K."/>
            <person name="Wang L."/>
        </authorList>
    </citation>
    <scope>NUCLEOTIDE SEQUENCE [LARGE SCALE GENOMIC DNA]</scope>
    <source>
        <strain evidence="4">W13939</strain>
    </source>
</reference>
<evidence type="ECO:0000313" key="4">
    <source>
        <dbReference type="Proteomes" id="UP000509510"/>
    </source>
</evidence>
<keyword evidence="1" id="KW-1133">Transmembrane helix</keyword>
<accession>A0A7H8R9I8</accession>
<evidence type="ECO:0000259" key="2">
    <source>
        <dbReference type="Pfam" id="PF26616"/>
    </source>
</evidence>
<dbReference type="Gene3D" id="1.20.58.340">
    <property type="entry name" value="Magnesium transport protein CorA, transmembrane region"/>
    <property type="match status" value="1"/>
</dbReference>
<proteinExistence type="predicted"/>
<dbReference type="GeneID" id="55997738"/>
<name>A0A7H8R9I8_TALRU</name>
<feature type="transmembrane region" description="Helical" evidence="1">
    <location>
        <begin position="589"/>
        <end position="610"/>
    </location>
</feature>